<dbReference type="Proteomes" id="UP000324897">
    <property type="component" value="Unassembled WGS sequence"/>
</dbReference>
<feature type="non-terminal residue" evidence="2">
    <location>
        <position position="1"/>
    </location>
</feature>
<organism evidence="2 3">
    <name type="scientific">Eragrostis curvula</name>
    <name type="common">weeping love grass</name>
    <dbReference type="NCBI Taxonomy" id="38414"/>
    <lineage>
        <taxon>Eukaryota</taxon>
        <taxon>Viridiplantae</taxon>
        <taxon>Streptophyta</taxon>
        <taxon>Embryophyta</taxon>
        <taxon>Tracheophyta</taxon>
        <taxon>Spermatophyta</taxon>
        <taxon>Magnoliopsida</taxon>
        <taxon>Liliopsida</taxon>
        <taxon>Poales</taxon>
        <taxon>Poaceae</taxon>
        <taxon>PACMAD clade</taxon>
        <taxon>Chloridoideae</taxon>
        <taxon>Eragrostideae</taxon>
        <taxon>Eragrostidinae</taxon>
        <taxon>Eragrostis</taxon>
    </lineage>
</organism>
<evidence type="ECO:0000256" key="1">
    <source>
        <dbReference type="SAM" id="MobiDB-lite"/>
    </source>
</evidence>
<sequence>MWIQEVAASVLLPLWWRRRRRHSHLRRGRRRWRRRGPLRREGDGGGAASFDRSMCDATATAPSNVQGDGNGGATSLDVEAAATSAQPSPTWRQGDGGGNLQRQRHAGVYVLSSSCHATSYGSALAPYIARKGGDQEGKEGVGKMWELVMKIMIWLQVERRKGTRLSRQDVLHASCSSTSQKISFGDGPVIFIFECSSWLLLERGLLWFYKVRDITLKMPWVSPAMPQGLKITMTVSRFDDAGFHFPIDAAEHLQRTAADICPHGQCIGYKFKNEDGLFPASIDKRIVKLIGEKAQEFEGDFVSIDKVEQRTFIRFSV</sequence>
<gene>
    <name evidence="2" type="ORF">EJB05_18571</name>
</gene>
<dbReference type="AlphaFoldDB" id="A0A5J9VNK1"/>
<accession>A0A5J9VNK1</accession>
<reference evidence="2 3" key="1">
    <citation type="journal article" date="2019" name="Sci. Rep.">
        <title>A high-quality genome of Eragrostis curvula grass provides insights into Poaceae evolution and supports new strategies to enhance forage quality.</title>
        <authorList>
            <person name="Carballo J."/>
            <person name="Santos B.A.C.M."/>
            <person name="Zappacosta D."/>
            <person name="Garbus I."/>
            <person name="Selva J.P."/>
            <person name="Gallo C.A."/>
            <person name="Diaz A."/>
            <person name="Albertini E."/>
            <person name="Caccamo M."/>
            <person name="Echenique V."/>
        </authorList>
    </citation>
    <scope>NUCLEOTIDE SEQUENCE [LARGE SCALE GENOMIC DNA]</scope>
    <source>
        <strain evidence="3">cv. Victoria</strain>
        <tissue evidence="2">Leaf</tissue>
    </source>
</reference>
<comment type="caution">
    <text evidence="2">The sequence shown here is derived from an EMBL/GenBank/DDBJ whole genome shotgun (WGS) entry which is preliminary data.</text>
</comment>
<evidence type="ECO:0000313" key="3">
    <source>
        <dbReference type="Proteomes" id="UP000324897"/>
    </source>
</evidence>
<keyword evidence="3" id="KW-1185">Reference proteome</keyword>
<protein>
    <submittedName>
        <fullName evidence="2">Uncharacterized protein</fullName>
    </submittedName>
</protein>
<dbReference type="Gramene" id="TVU36630">
    <property type="protein sequence ID" value="TVU36630"/>
    <property type="gene ID" value="EJB05_18571"/>
</dbReference>
<proteinExistence type="predicted"/>
<evidence type="ECO:0000313" key="2">
    <source>
        <dbReference type="EMBL" id="TVU36630.1"/>
    </source>
</evidence>
<dbReference type="EMBL" id="RWGY01000009">
    <property type="protein sequence ID" value="TVU36630.1"/>
    <property type="molecule type" value="Genomic_DNA"/>
</dbReference>
<feature type="region of interest" description="Disordered" evidence="1">
    <location>
        <begin position="59"/>
        <end position="99"/>
    </location>
</feature>
<name>A0A5J9VNK1_9POAL</name>